<gene>
    <name evidence="2" type="ORF">ANE_LOCUS15083</name>
</gene>
<dbReference type="EMBL" id="CABITT030000005">
    <property type="protein sequence ID" value="VVB04639.1"/>
    <property type="molecule type" value="Genomic_DNA"/>
</dbReference>
<feature type="compositionally biased region" description="Basic and acidic residues" evidence="1">
    <location>
        <begin position="113"/>
        <end position="140"/>
    </location>
</feature>
<feature type="region of interest" description="Disordered" evidence="1">
    <location>
        <begin position="30"/>
        <end position="49"/>
    </location>
</feature>
<dbReference type="OrthoDB" id="1105011at2759"/>
<dbReference type="AlphaFoldDB" id="A0A565BTC7"/>
<feature type="compositionally biased region" description="Low complexity" evidence="1">
    <location>
        <begin position="171"/>
        <end position="185"/>
    </location>
</feature>
<keyword evidence="3" id="KW-1185">Reference proteome</keyword>
<feature type="region of interest" description="Disordered" evidence="1">
    <location>
        <begin position="113"/>
        <end position="141"/>
    </location>
</feature>
<organism evidence="2 3">
    <name type="scientific">Arabis nemorensis</name>
    <dbReference type="NCBI Taxonomy" id="586526"/>
    <lineage>
        <taxon>Eukaryota</taxon>
        <taxon>Viridiplantae</taxon>
        <taxon>Streptophyta</taxon>
        <taxon>Embryophyta</taxon>
        <taxon>Tracheophyta</taxon>
        <taxon>Spermatophyta</taxon>
        <taxon>Magnoliopsida</taxon>
        <taxon>eudicotyledons</taxon>
        <taxon>Gunneridae</taxon>
        <taxon>Pentapetalae</taxon>
        <taxon>rosids</taxon>
        <taxon>malvids</taxon>
        <taxon>Brassicales</taxon>
        <taxon>Brassicaceae</taxon>
        <taxon>Arabideae</taxon>
        <taxon>Arabis</taxon>
    </lineage>
</organism>
<proteinExistence type="predicted"/>
<protein>
    <submittedName>
        <fullName evidence="2">Uncharacterized protein</fullName>
    </submittedName>
</protein>
<name>A0A565BTC7_9BRAS</name>
<evidence type="ECO:0000313" key="2">
    <source>
        <dbReference type="EMBL" id="VVB04639.1"/>
    </source>
</evidence>
<sequence>MALPGRESLPLLSEVPIEGKNTMCKRISLVSGDGPEATNSSSEHSTHRTLSVAERNDIFLKCTQFDSKGTPYGMGQVSQVQKGKRKICYAESSTSSLLEIQDEFKSARQKIAENEAENQRRDEENRRRDEENQRRDEELRQSQARIAQLEKYFLFMKDNNPNLTVYMSDSSALDASTPATTTATPQAEDNPLKF</sequence>
<dbReference type="Proteomes" id="UP000489600">
    <property type="component" value="Unassembled WGS sequence"/>
</dbReference>
<comment type="caution">
    <text evidence="2">The sequence shown here is derived from an EMBL/GenBank/DDBJ whole genome shotgun (WGS) entry which is preliminary data.</text>
</comment>
<reference evidence="2" key="1">
    <citation type="submission" date="2019-07" db="EMBL/GenBank/DDBJ databases">
        <authorList>
            <person name="Dittberner H."/>
        </authorList>
    </citation>
    <scope>NUCLEOTIDE SEQUENCE [LARGE SCALE GENOMIC DNA]</scope>
</reference>
<evidence type="ECO:0000313" key="3">
    <source>
        <dbReference type="Proteomes" id="UP000489600"/>
    </source>
</evidence>
<accession>A0A565BTC7</accession>
<feature type="region of interest" description="Disordered" evidence="1">
    <location>
        <begin position="171"/>
        <end position="194"/>
    </location>
</feature>
<evidence type="ECO:0000256" key="1">
    <source>
        <dbReference type="SAM" id="MobiDB-lite"/>
    </source>
</evidence>